<sequence>MLDWAPVVIGLLLFVLLSPEVLFQIPGNARHIEFGSFATNGKAVIIHTLLFFGAFTILIMAVRVRIYTG</sequence>
<keyword evidence="1" id="KW-1133">Transmembrane helix</keyword>
<name>A0A2G9HC58_9LAMI</name>
<feature type="signal peptide" evidence="2">
    <location>
        <begin position="1"/>
        <end position="23"/>
    </location>
</feature>
<keyword evidence="1" id="KW-0472">Membrane</keyword>
<reference evidence="4" key="1">
    <citation type="journal article" date="2018" name="Gigascience">
        <title>Genome assembly of the Pink Ipe (Handroanthus impetiginosus, Bignoniaceae), a highly valued, ecologically keystone Neotropical timber forest tree.</title>
        <authorList>
            <person name="Silva-Junior O.B."/>
            <person name="Grattapaglia D."/>
            <person name="Novaes E."/>
            <person name="Collevatti R.G."/>
        </authorList>
    </citation>
    <scope>NUCLEOTIDE SEQUENCE [LARGE SCALE GENOMIC DNA]</scope>
    <source>
        <strain evidence="4">cv. UFG-1</strain>
    </source>
</reference>
<keyword evidence="4" id="KW-1185">Reference proteome</keyword>
<feature type="transmembrane region" description="Helical" evidence="1">
    <location>
        <begin position="43"/>
        <end position="62"/>
    </location>
</feature>
<dbReference type="OrthoDB" id="652307at2759"/>
<keyword evidence="1" id="KW-0812">Transmembrane</keyword>
<evidence type="ECO:0000313" key="3">
    <source>
        <dbReference type="EMBL" id="PIN15112.1"/>
    </source>
</evidence>
<dbReference type="Proteomes" id="UP000231279">
    <property type="component" value="Unassembled WGS sequence"/>
</dbReference>
<dbReference type="Pfam" id="PF11820">
    <property type="entry name" value="DUF3339"/>
    <property type="match status" value="1"/>
</dbReference>
<evidence type="ECO:0000256" key="2">
    <source>
        <dbReference type="SAM" id="SignalP"/>
    </source>
</evidence>
<protein>
    <submittedName>
        <fullName evidence="3">Uncharacterized protein</fullName>
    </submittedName>
</protein>
<evidence type="ECO:0000256" key="1">
    <source>
        <dbReference type="SAM" id="Phobius"/>
    </source>
</evidence>
<accession>A0A2G9HC58</accession>
<proteinExistence type="predicted"/>
<comment type="caution">
    <text evidence="3">The sequence shown here is derived from an EMBL/GenBank/DDBJ whole genome shotgun (WGS) entry which is preliminary data.</text>
</comment>
<dbReference type="EMBL" id="NKXS01002146">
    <property type="protein sequence ID" value="PIN15112.1"/>
    <property type="molecule type" value="Genomic_DNA"/>
</dbReference>
<keyword evidence="2" id="KW-0732">Signal</keyword>
<dbReference type="PANTHER" id="PTHR33128:SF78">
    <property type="entry name" value="OS04G0387900 PROTEIN"/>
    <property type="match status" value="1"/>
</dbReference>
<organism evidence="3 4">
    <name type="scientific">Handroanthus impetiginosus</name>
    <dbReference type="NCBI Taxonomy" id="429701"/>
    <lineage>
        <taxon>Eukaryota</taxon>
        <taxon>Viridiplantae</taxon>
        <taxon>Streptophyta</taxon>
        <taxon>Embryophyta</taxon>
        <taxon>Tracheophyta</taxon>
        <taxon>Spermatophyta</taxon>
        <taxon>Magnoliopsida</taxon>
        <taxon>eudicotyledons</taxon>
        <taxon>Gunneridae</taxon>
        <taxon>Pentapetalae</taxon>
        <taxon>asterids</taxon>
        <taxon>lamiids</taxon>
        <taxon>Lamiales</taxon>
        <taxon>Bignoniaceae</taxon>
        <taxon>Crescentiina</taxon>
        <taxon>Tabebuia alliance</taxon>
        <taxon>Handroanthus</taxon>
    </lineage>
</organism>
<dbReference type="PANTHER" id="PTHR33128">
    <property type="entry name" value="OS05G0103400 PROTEIN"/>
    <property type="match status" value="1"/>
</dbReference>
<evidence type="ECO:0000313" key="4">
    <source>
        <dbReference type="Proteomes" id="UP000231279"/>
    </source>
</evidence>
<dbReference type="STRING" id="429701.A0A2G9HC58"/>
<dbReference type="AlphaFoldDB" id="A0A2G9HC58"/>
<gene>
    <name evidence="3" type="ORF">CDL12_12248</name>
</gene>
<dbReference type="InterPro" id="IPR021775">
    <property type="entry name" value="DUF3339"/>
</dbReference>
<feature type="chain" id="PRO_5013816081" evidence="2">
    <location>
        <begin position="24"/>
        <end position="69"/>
    </location>
</feature>